<name>A0A1T0CD59_9GAMM</name>
<comment type="subunit">
    <text evidence="2">Homotrimer.</text>
</comment>
<dbReference type="AlphaFoldDB" id="A0A1T0CD59"/>
<dbReference type="GO" id="GO:0046930">
    <property type="term" value="C:pore complex"/>
    <property type="evidence" value="ECO:0007669"/>
    <property type="project" value="UniProtKB-KW"/>
</dbReference>
<evidence type="ECO:0000256" key="7">
    <source>
        <dbReference type="ARBA" id="ARBA00023065"/>
    </source>
</evidence>
<evidence type="ECO:0000256" key="4">
    <source>
        <dbReference type="ARBA" id="ARBA00022452"/>
    </source>
</evidence>
<evidence type="ECO:0000256" key="9">
    <source>
        <dbReference type="ARBA" id="ARBA00023136"/>
    </source>
</evidence>
<accession>A0A1T0CD59</accession>
<keyword evidence="6 12" id="KW-0732">Signal</keyword>
<dbReference type="SUPFAM" id="SSF56935">
    <property type="entry name" value="Porins"/>
    <property type="match status" value="1"/>
</dbReference>
<comment type="subcellular location">
    <subcellularLocation>
        <location evidence="1">Cell outer membrane</location>
        <topology evidence="1">Multi-pass membrane protein</topology>
    </subcellularLocation>
</comment>
<evidence type="ECO:0000256" key="3">
    <source>
        <dbReference type="ARBA" id="ARBA00022448"/>
    </source>
</evidence>
<dbReference type="InterPro" id="IPR033900">
    <property type="entry name" value="Gram_neg_porin_domain"/>
</dbReference>
<dbReference type="PANTHER" id="PTHR34501">
    <property type="entry name" value="PROTEIN YDDL-RELATED"/>
    <property type="match status" value="1"/>
</dbReference>
<dbReference type="STRING" id="90241.B0682_07590"/>
<dbReference type="RefSeq" id="WP_078307909.1">
    <property type="nucleotide sequence ID" value="NZ_CP147511.1"/>
</dbReference>
<evidence type="ECO:0000313" key="15">
    <source>
        <dbReference type="Proteomes" id="UP000191094"/>
    </source>
</evidence>
<dbReference type="Gene3D" id="2.40.160.10">
    <property type="entry name" value="Porin"/>
    <property type="match status" value="1"/>
</dbReference>
<keyword evidence="8" id="KW-0626">Porin</keyword>
<dbReference type="GO" id="GO:0015288">
    <property type="term" value="F:porin activity"/>
    <property type="evidence" value="ECO:0007669"/>
    <property type="project" value="UniProtKB-KW"/>
</dbReference>
<evidence type="ECO:0000256" key="2">
    <source>
        <dbReference type="ARBA" id="ARBA00011233"/>
    </source>
</evidence>
<organism evidence="14 15">
    <name type="scientific">Lwoffella lincolnii</name>
    <dbReference type="NCBI Taxonomy" id="90241"/>
    <lineage>
        <taxon>Bacteria</taxon>
        <taxon>Pseudomonadati</taxon>
        <taxon>Pseudomonadota</taxon>
        <taxon>Gammaproteobacteria</taxon>
        <taxon>Moraxellales</taxon>
        <taxon>Moraxellaceae</taxon>
        <taxon>Lwoffella</taxon>
    </lineage>
</organism>
<evidence type="ECO:0000259" key="13">
    <source>
        <dbReference type="Pfam" id="PF13609"/>
    </source>
</evidence>
<feature type="signal peptide" evidence="12">
    <location>
        <begin position="1"/>
        <end position="20"/>
    </location>
</feature>
<keyword evidence="15" id="KW-1185">Reference proteome</keyword>
<evidence type="ECO:0000256" key="10">
    <source>
        <dbReference type="ARBA" id="ARBA00023237"/>
    </source>
</evidence>
<keyword evidence="3" id="KW-0813">Transport</keyword>
<dbReference type="InterPro" id="IPR023614">
    <property type="entry name" value="Porin_dom_sf"/>
</dbReference>
<keyword evidence="7" id="KW-0406">Ion transport</keyword>
<evidence type="ECO:0000256" key="12">
    <source>
        <dbReference type="SAM" id="SignalP"/>
    </source>
</evidence>
<dbReference type="Pfam" id="PF13609">
    <property type="entry name" value="Porin_4"/>
    <property type="match status" value="1"/>
</dbReference>
<evidence type="ECO:0000256" key="8">
    <source>
        <dbReference type="ARBA" id="ARBA00023114"/>
    </source>
</evidence>
<dbReference type="PRINTS" id="PR00182">
    <property type="entry name" value="ECOLNEIPORIN"/>
</dbReference>
<dbReference type="EMBL" id="MUYT01000009">
    <property type="protein sequence ID" value="OOS20243.1"/>
    <property type="molecule type" value="Genomic_DNA"/>
</dbReference>
<evidence type="ECO:0000256" key="11">
    <source>
        <dbReference type="SAM" id="MobiDB-lite"/>
    </source>
</evidence>
<sequence>MKKLLLASAVAALSVSAANAAPTVYGKAYLTVDASNAKATSKSGLVQTKEDTNEKGLNSNSSRIGLKGSEALTANTDVVYQLEYGVAIDNGAKEQKQFTSRDTYLGLAHKEYGTLLAGRLTTIDNNVDFARVLEGNNVGDIVPSFDGPRVNNAFAYVSPEYNGVQFLGMYAFDSDTDKGGLAKDDQFGVGATYSTGPINAGATYIHYGDDNHIRLSGNYAVSPALTVGALYQISKFGVAAKNQKASPLFDGNVGDKKENTLIVSGEMKTATPWTAYGQVALIKNAAGFDDKSMGIGVGGKYAFNKATTGHVYTGYVNSERKNAIINNSQYDSTKNTGFGVGAGVEYRF</sequence>
<evidence type="ECO:0000256" key="5">
    <source>
        <dbReference type="ARBA" id="ARBA00022692"/>
    </source>
</evidence>
<dbReference type="Proteomes" id="UP000191094">
    <property type="component" value="Unassembled WGS sequence"/>
</dbReference>
<dbReference type="InterPro" id="IPR001702">
    <property type="entry name" value="Porin_Gram-ve"/>
</dbReference>
<dbReference type="InterPro" id="IPR050298">
    <property type="entry name" value="Gram-neg_bact_OMP"/>
</dbReference>
<reference evidence="14 15" key="1">
    <citation type="submission" date="2017-02" db="EMBL/GenBank/DDBJ databases">
        <title>Draft genome sequence of Moraxella lincolnii CCUG 9405T type strain.</title>
        <authorList>
            <person name="Salva-Serra F."/>
            <person name="Engstrom-Jakobsson H."/>
            <person name="Thorell K."/>
            <person name="Jaen-Luchoro D."/>
            <person name="Gonzales-Siles L."/>
            <person name="Karlsson R."/>
            <person name="Yazdan S."/>
            <person name="Boulund F."/>
            <person name="Johnning A."/>
            <person name="Engstrand L."/>
            <person name="Kristiansson E."/>
            <person name="Moore E."/>
        </authorList>
    </citation>
    <scope>NUCLEOTIDE SEQUENCE [LARGE SCALE GENOMIC DNA]</scope>
    <source>
        <strain evidence="14 15">CCUG 9405</strain>
    </source>
</reference>
<keyword evidence="9" id="KW-0472">Membrane</keyword>
<proteinExistence type="predicted"/>
<dbReference type="OrthoDB" id="8957883at2"/>
<feature type="domain" description="Porin" evidence="13">
    <location>
        <begin position="7"/>
        <end position="319"/>
    </location>
</feature>
<evidence type="ECO:0000313" key="14">
    <source>
        <dbReference type="EMBL" id="OOS20243.1"/>
    </source>
</evidence>
<protein>
    <submittedName>
        <fullName evidence="14">Porin</fullName>
    </submittedName>
</protein>
<keyword evidence="5" id="KW-0812">Transmembrane</keyword>
<dbReference type="GO" id="GO:0009279">
    <property type="term" value="C:cell outer membrane"/>
    <property type="evidence" value="ECO:0007669"/>
    <property type="project" value="UniProtKB-SubCell"/>
</dbReference>
<comment type="caution">
    <text evidence="14">The sequence shown here is derived from an EMBL/GenBank/DDBJ whole genome shotgun (WGS) entry which is preliminary data.</text>
</comment>
<evidence type="ECO:0000256" key="1">
    <source>
        <dbReference type="ARBA" id="ARBA00004571"/>
    </source>
</evidence>
<dbReference type="PANTHER" id="PTHR34501:SF9">
    <property type="entry name" value="MAJOR OUTER MEMBRANE PROTEIN P.IA"/>
    <property type="match status" value="1"/>
</dbReference>
<evidence type="ECO:0000256" key="6">
    <source>
        <dbReference type="ARBA" id="ARBA00022729"/>
    </source>
</evidence>
<keyword evidence="4" id="KW-1134">Transmembrane beta strand</keyword>
<dbReference type="GO" id="GO:0034220">
    <property type="term" value="P:monoatomic ion transmembrane transport"/>
    <property type="evidence" value="ECO:0007669"/>
    <property type="project" value="InterPro"/>
</dbReference>
<dbReference type="CDD" id="cd00342">
    <property type="entry name" value="gram_neg_porins"/>
    <property type="match status" value="1"/>
</dbReference>
<feature type="chain" id="PRO_5013227440" evidence="12">
    <location>
        <begin position="21"/>
        <end position="348"/>
    </location>
</feature>
<gene>
    <name evidence="14" type="ORF">B0682_07590</name>
</gene>
<feature type="region of interest" description="Disordered" evidence="11">
    <location>
        <begin position="41"/>
        <end position="62"/>
    </location>
</feature>
<keyword evidence="10" id="KW-0998">Cell outer membrane</keyword>